<dbReference type="InterPro" id="IPR014944">
    <property type="entry name" value="Toxin_SymE-like"/>
</dbReference>
<organism evidence="2 3">
    <name type="scientific">Runella salmonicolor</name>
    <dbReference type="NCBI Taxonomy" id="2950278"/>
    <lineage>
        <taxon>Bacteria</taxon>
        <taxon>Pseudomonadati</taxon>
        <taxon>Bacteroidota</taxon>
        <taxon>Cytophagia</taxon>
        <taxon>Cytophagales</taxon>
        <taxon>Spirosomataceae</taxon>
        <taxon>Runella</taxon>
    </lineage>
</organism>
<protein>
    <submittedName>
        <fullName evidence="2">Type I toxin-antitoxin system SymE family toxin</fullName>
    </submittedName>
</protein>
<evidence type="ECO:0000313" key="3">
    <source>
        <dbReference type="Proteomes" id="UP001204772"/>
    </source>
</evidence>
<comment type="caution">
    <text evidence="2">The sequence shown here is derived from an EMBL/GenBank/DDBJ whole genome shotgun (WGS) entry which is preliminary data.</text>
</comment>
<gene>
    <name evidence="2" type="ORF">NCI00_18555</name>
</gene>
<proteinExistence type="predicted"/>
<feature type="domain" description="Toxin SymE-like" evidence="1">
    <location>
        <begin position="16"/>
        <end position="55"/>
    </location>
</feature>
<reference evidence="2 3" key="1">
    <citation type="submission" date="2022-06" db="EMBL/GenBank/DDBJ databases">
        <title>Runella sp. S5 genome sequencing.</title>
        <authorList>
            <person name="Park S."/>
        </authorList>
    </citation>
    <scope>NUCLEOTIDE SEQUENCE [LARGE SCALE GENOMIC DNA]</scope>
    <source>
        <strain evidence="2 3">S5</strain>
    </source>
</reference>
<keyword evidence="3" id="KW-1185">Reference proteome</keyword>
<name>A0ABT1FRW1_9BACT</name>
<evidence type="ECO:0000259" key="1">
    <source>
        <dbReference type="Pfam" id="PF08845"/>
    </source>
</evidence>
<dbReference type="Proteomes" id="UP001204772">
    <property type="component" value="Unassembled WGS sequence"/>
</dbReference>
<sequence>MTRILKVSKSARINVRRKVKWVPELRLSGKWLALAGIEPGDVVEITVLNGQIIINNG</sequence>
<dbReference type="EMBL" id="JAMZEL010000008">
    <property type="protein sequence ID" value="MCP1384446.1"/>
    <property type="molecule type" value="Genomic_DNA"/>
</dbReference>
<accession>A0ABT1FRW1</accession>
<dbReference type="Pfam" id="PF08845">
    <property type="entry name" value="SymE_toxin"/>
    <property type="match status" value="1"/>
</dbReference>
<evidence type="ECO:0000313" key="2">
    <source>
        <dbReference type="EMBL" id="MCP1384446.1"/>
    </source>
</evidence>
<dbReference type="RefSeq" id="WP_253529999.1">
    <property type="nucleotide sequence ID" value="NZ_JAMZEL010000008.1"/>
</dbReference>